<dbReference type="Proteomes" id="UP001238496">
    <property type="component" value="Unassembled WGS sequence"/>
</dbReference>
<gene>
    <name evidence="2" type="ORF">J2045_004208</name>
</gene>
<feature type="domain" description="HepT-like" evidence="1">
    <location>
        <begin position="50"/>
        <end position="153"/>
    </location>
</feature>
<sequence>MTPFTLAEFSRLSSRLDRCERELGQLGDFFDRHREDILLGDWGAVSAASLGVHNVYNGIEDILMSLARDLDGSAPTGPTVHQDILDQMAAELAGCRPALLPPALHLELSELKGFRHLVRHKYGFDLKPEKVVDNVQRLQRAYPVFAQELTDLHDLLAARSPLL</sequence>
<dbReference type="InterPro" id="IPR048769">
    <property type="entry name" value="HepT-like_dom"/>
</dbReference>
<dbReference type="EMBL" id="JAUSUW010000016">
    <property type="protein sequence ID" value="MDQ0423156.1"/>
    <property type="molecule type" value="Genomic_DNA"/>
</dbReference>
<dbReference type="Pfam" id="PF20797">
    <property type="entry name" value="HepT-like_2"/>
    <property type="match status" value="1"/>
</dbReference>
<accession>A0ABU0GEL7</accession>
<evidence type="ECO:0000259" key="1">
    <source>
        <dbReference type="Pfam" id="PF20797"/>
    </source>
</evidence>
<evidence type="ECO:0000313" key="3">
    <source>
        <dbReference type="Proteomes" id="UP001238496"/>
    </source>
</evidence>
<proteinExistence type="predicted"/>
<organism evidence="2 3">
    <name type="scientific">Peteryoungia aggregata LMG 23059</name>
    <dbReference type="NCBI Taxonomy" id="1368425"/>
    <lineage>
        <taxon>Bacteria</taxon>
        <taxon>Pseudomonadati</taxon>
        <taxon>Pseudomonadota</taxon>
        <taxon>Alphaproteobacteria</taxon>
        <taxon>Hyphomicrobiales</taxon>
        <taxon>Rhizobiaceae</taxon>
        <taxon>Peteryoungia</taxon>
    </lineage>
</organism>
<protein>
    <submittedName>
        <fullName evidence="2">Uncharacterized protein YutE (UPF0331/DUF86 family)</fullName>
    </submittedName>
</protein>
<dbReference type="RefSeq" id="WP_307376634.1">
    <property type="nucleotide sequence ID" value="NZ_JAUSUW010000016.1"/>
</dbReference>
<keyword evidence="3" id="KW-1185">Reference proteome</keyword>
<name>A0ABU0GEL7_9HYPH</name>
<comment type="caution">
    <text evidence="2">The sequence shown here is derived from an EMBL/GenBank/DDBJ whole genome shotgun (WGS) entry which is preliminary data.</text>
</comment>
<reference evidence="2 3" key="1">
    <citation type="submission" date="2023-07" db="EMBL/GenBank/DDBJ databases">
        <title>Genomic Encyclopedia of Type Strains, Phase IV (KMG-IV): sequencing the most valuable type-strain genomes for metagenomic binning, comparative biology and taxonomic classification.</title>
        <authorList>
            <person name="Goeker M."/>
        </authorList>
    </citation>
    <scope>NUCLEOTIDE SEQUENCE [LARGE SCALE GENOMIC DNA]</scope>
    <source>
        <strain evidence="2 3">DSM 1111</strain>
    </source>
</reference>
<evidence type="ECO:0000313" key="2">
    <source>
        <dbReference type="EMBL" id="MDQ0423156.1"/>
    </source>
</evidence>